<dbReference type="Pfam" id="PF02782">
    <property type="entry name" value="FGGY_C"/>
    <property type="match status" value="1"/>
</dbReference>
<dbReference type="PANTHER" id="PTHR43095:SF3">
    <property type="entry name" value="L-XYLULOSE_3-KETO-L-GULONATE KINASE"/>
    <property type="match status" value="1"/>
</dbReference>
<dbReference type="GO" id="GO:0016773">
    <property type="term" value="F:phosphotransferase activity, alcohol group as acceptor"/>
    <property type="evidence" value="ECO:0007669"/>
    <property type="project" value="InterPro"/>
</dbReference>
<feature type="domain" description="Carbohydrate kinase FGGY C-terminal" evidence="6">
    <location>
        <begin position="259"/>
        <end position="437"/>
    </location>
</feature>
<dbReference type="InterPro" id="IPR043129">
    <property type="entry name" value="ATPase_NBD"/>
</dbReference>
<evidence type="ECO:0000256" key="2">
    <source>
        <dbReference type="ARBA" id="ARBA00022679"/>
    </source>
</evidence>
<organism evidence="7 8">
    <name type="scientific">Yersinia kristensenii</name>
    <dbReference type="NCBI Taxonomy" id="28152"/>
    <lineage>
        <taxon>Bacteria</taxon>
        <taxon>Pseudomonadati</taxon>
        <taxon>Pseudomonadota</taxon>
        <taxon>Gammaproteobacteria</taxon>
        <taxon>Enterobacterales</taxon>
        <taxon>Yersiniaceae</taxon>
        <taxon>Yersinia</taxon>
    </lineage>
</organism>
<evidence type="ECO:0000256" key="3">
    <source>
        <dbReference type="ARBA" id="ARBA00022777"/>
    </source>
</evidence>
<name>A0A0T9KIS0_YERKR</name>
<keyword evidence="2 4" id="KW-0808">Transferase</keyword>
<dbReference type="InterPro" id="IPR000577">
    <property type="entry name" value="Carb_kinase_FGGY"/>
</dbReference>
<dbReference type="SUPFAM" id="SSF53067">
    <property type="entry name" value="Actin-like ATPase domain"/>
    <property type="match status" value="2"/>
</dbReference>
<dbReference type="Pfam" id="PF00370">
    <property type="entry name" value="FGGY_N"/>
    <property type="match status" value="1"/>
</dbReference>
<dbReference type="EMBL" id="CPYI01000001">
    <property type="protein sequence ID" value="CNE04009.1"/>
    <property type="molecule type" value="Genomic_DNA"/>
</dbReference>
<dbReference type="InterPro" id="IPR018485">
    <property type="entry name" value="FGGY_C"/>
</dbReference>
<dbReference type="AlphaFoldDB" id="A0A0T9KIS0"/>
<dbReference type="PROSITE" id="PS00445">
    <property type="entry name" value="FGGY_KINASES_2"/>
    <property type="match status" value="1"/>
</dbReference>
<dbReference type="EC" id="2.7.1.-" evidence="7"/>
<proteinExistence type="inferred from homology"/>
<dbReference type="Gene3D" id="3.30.420.40">
    <property type="match status" value="2"/>
</dbReference>
<dbReference type="EC" id="2.7.1.53" evidence="7"/>
<accession>A0A0T9KIS0</accession>
<dbReference type="PIRSF" id="PIRSF000538">
    <property type="entry name" value="GlpK"/>
    <property type="match status" value="1"/>
</dbReference>
<evidence type="ECO:0000313" key="7">
    <source>
        <dbReference type="EMBL" id="CNE04009.1"/>
    </source>
</evidence>
<reference evidence="7 8" key="1">
    <citation type="submission" date="2015-03" db="EMBL/GenBank/DDBJ databases">
        <authorList>
            <person name="Murphy D."/>
        </authorList>
    </citation>
    <scope>NUCLEOTIDE SEQUENCE [LARGE SCALE GENOMIC DNA]</scope>
    <source>
        <strain evidence="7 8">FCF326</strain>
    </source>
</reference>
<dbReference type="GO" id="GO:0008744">
    <property type="term" value="F:L-xylulokinase activity"/>
    <property type="evidence" value="ECO:0007669"/>
    <property type="project" value="UniProtKB-EC"/>
</dbReference>
<keyword evidence="3 4" id="KW-0418">Kinase</keyword>
<dbReference type="RefSeq" id="WP_050118165.1">
    <property type="nucleotide sequence ID" value="NZ_CAWMAB010000001.1"/>
</dbReference>
<comment type="similarity">
    <text evidence="1 4">Belongs to the FGGY kinase family.</text>
</comment>
<gene>
    <name evidence="7" type="primary">lyx</name>
    <name evidence="7" type="ORF">ERS008491_00259</name>
</gene>
<feature type="domain" description="Carbohydrate kinase FGGY N-terminal" evidence="5">
    <location>
        <begin position="3"/>
        <end position="249"/>
    </location>
</feature>
<sequence>MDYYLGIDVGTSKVKSVLFDTHFNECLVASVDNLTLSPRPGYAEQDMQSLWLGVVSTLKTVMASPLLRQNTIRSIGITGQGEGVWLVDKQGHPIRNAILWSDTRSTALVEQFKQQPGLEEQLFAINGTPLLPCNSSLILSWLQQYEPETLAQADRFFFAKDWIRYQLTGESWLEISDTGTSLLDLQRGELSHEVLTQLGITNTARLFPPLLPSAAVAGHITAEAAQIIGLEAGIPVCAGALDVSATALGMGAVNHGDVYTILGTTCCTGIVCHDIKRINRKTRFVPHALSGNYINLFAMQSGTPNIDWALSQLAENSDFSHISTQLKAIPAGCGGVFYQPYINGERAPFYSPSARAGFFGVSQHTTDNHLLRAVFEGLAYAIKDSLADYPAGGRLYLAGGGAASSLWLQIIANCTGREVITRRVKELGARGAAILAAQSIGQTVYPIDSLDDITTYTPEPQQVQVYNALYPVFRQLRDALQPVWQAREQALSQLNTLTLSLHSQDPL</sequence>
<dbReference type="PANTHER" id="PTHR43095">
    <property type="entry name" value="SUGAR KINASE"/>
    <property type="match status" value="1"/>
</dbReference>
<dbReference type="InterPro" id="IPR018483">
    <property type="entry name" value="Carb_kinase_FGGY_CS"/>
</dbReference>
<dbReference type="Proteomes" id="UP000045824">
    <property type="component" value="Unassembled WGS sequence"/>
</dbReference>
<evidence type="ECO:0000259" key="5">
    <source>
        <dbReference type="Pfam" id="PF00370"/>
    </source>
</evidence>
<protein>
    <submittedName>
        <fullName evidence="7">Putative sugar kinase</fullName>
        <ecNumber evidence="7">2.7.1.-</ecNumber>
        <ecNumber evidence="7">2.7.1.53</ecNumber>
    </submittedName>
</protein>
<evidence type="ECO:0000259" key="6">
    <source>
        <dbReference type="Pfam" id="PF02782"/>
    </source>
</evidence>
<dbReference type="CDD" id="cd07802">
    <property type="entry name" value="ASKHA_NBD_FGGY_EcLyxK-like"/>
    <property type="match status" value="1"/>
</dbReference>
<dbReference type="InterPro" id="IPR050406">
    <property type="entry name" value="FGGY_Carb_Kinase"/>
</dbReference>
<evidence type="ECO:0000256" key="4">
    <source>
        <dbReference type="RuleBase" id="RU003733"/>
    </source>
</evidence>
<dbReference type="InterPro" id="IPR018484">
    <property type="entry name" value="FGGY_N"/>
</dbReference>
<evidence type="ECO:0000313" key="8">
    <source>
        <dbReference type="Proteomes" id="UP000045824"/>
    </source>
</evidence>
<evidence type="ECO:0000256" key="1">
    <source>
        <dbReference type="ARBA" id="ARBA00009156"/>
    </source>
</evidence>